<dbReference type="PROSITE" id="PS50110">
    <property type="entry name" value="RESPONSE_REGULATORY"/>
    <property type="match status" value="1"/>
</dbReference>
<dbReference type="SUPFAM" id="SSF46894">
    <property type="entry name" value="C-terminal effector domain of the bipartite response regulators"/>
    <property type="match status" value="1"/>
</dbReference>
<evidence type="ECO:0000259" key="5">
    <source>
        <dbReference type="PROSITE" id="PS50110"/>
    </source>
</evidence>
<protein>
    <submittedName>
        <fullName evidence="6">Response regulator transcription factor</fullName>
    </submittedName>
</protein>
<dbReference type="SMART" id="SM00448">
    <property type="entry name" value="REC"/>
    <property type="match status" value="1"/>
</dbReference>
<dbReference type="InterPro" id="IPR016032">
    <property type="entry name" value="Sig_transdc_resp-reg_C-effctor"/>
</dbReference>
<dbReference type="Pfam" id="PF00072">
    <property type="entry name" value="Response_reg"/>
    <property type="match status" value="1"/>
</dbReference>
<sequence length="233" mass="26512">MMKKTKDRLIHQPLNSIKIGIVDDHKLFRLGLMEILGQVKHFELIFEVESYSQLLEEMELQVPDIILMDIEMPETDGIDGCKHIVERFPDAKIIALSMHTADNFIFYMMKAGARSYLPKDIDEQTLYKAIETVYTNGFYFTDAVTAAMLNGVKKNYGRRSTLKYGESPLSKRELEVLTLICNGLTTAEIAQKLFISIKTVEGHRKNLLEKSGMSNSVSLAVYAVKNGMLDERH</sequence>
<dbReference type="InterPro" id="IPR039420">
    <property type="entry name" value="WalR-like"/>
</dbReference>
<dbReference type="InterPro" id="IPR011006">
    <property type="entry name" value="CheY-like_superfamily"/>
</dbReference>
<evidence type="ECO:0000256" key="1">
    <source>
        <dbReference type="ARBA" id="ARBA00022553"/>
    </source>
</evidence>
<dbReference type="SMART" id="SM00421">
    <property type="entry name" value="HTH_LUXR"/>
    <property type="match status" value="1"/>
</dbReference>
<evidence type="ECO:0000256" key="3">
    <source>
        <dbReference type="PROSITE-ProRule" id="PRU00169"/>
    </source>
</evidence>
<dbReference type="InterPro" id="IPR058245">
    <property type="entry name" value="NreC/VraR/RcsB-like_REC"/>
</dbReference>
<keyword evidence="7" id="KW-1185">Reference proteome</keyword>
<dbReference type="Pfam" id="PF00196">
    <property type="entry name" value="GerE"/>
    <property type="match status" value="1"/>
</dbReference>
<dbReference type="PANTHER" id="PTHR43214:SF43">
    <property type="entry name" value="TWO-COMPONENT RESPONSE REGULATOR"/>
    <property type="match status" value="1"/>
</dbReference>
<dbReference type="InterPro" id="IPR000792">
    <property type="entry name" value="Tscrpt_reg_LuxR_C"/>
</dbReference>
<comment type="caution">
    <text evidence="6">The sequence shown here is derived from an EMBL/GenBank/DDBJ whole genome shotgun (WGS) entry which is preliminary data.</text>
</comment>
<feature type="domain" description="Response regulatory" evidence="5">
    <location>
        <begin position="18"/>
        <end position="134"/>
    </location>
</feature>
<reference evidence="6 7" key="1">
    <citation type="submission" date="2019-03" db="EMBL/GenBank/DDBJ databases">
        <authorList>
            <person name="He R.-H."/>
        </authorList>
    </citation>
    <scope>NUCLEOTIDE SEQUENCE [LARGE SCALE GENOMIC DNA]</scope>
    <source>
        <strain evidence="6 7">DSM 19624</strain>
    </source>
</reference>
<dbReference type="PROSITE" id="PS50043">
    <property type="entry name" value="HTH_LUXR_2"/>
    <property type="match status" value="1"/>
</dbReference>
<keyword evidence="1 3" id="KW-0597">Phosphoprotein</keyword>
<name>A0ABY2HTD5_9SPHI</name>
<dbReference type="PANTHER" id="PTHR43214">
    <property type="entry name" value="TWO-COMPONENT RESPONSE REGULATOR"/>
    <property type="match status" value="1"/>
</dbReference>
<feature type="domain" description="HTH luxR-type" evidence="4">
    <location>
        <begin position="162"/>
        <end position="227"/>
    </location>
</feature>
<evidence type="ECO:0000313" key="7">
    <source>
        <dbReference type="Proteomes" id="UP000297429"/>
    </source>
</evidence>
<evidence type="ECO:0000313" key="6">
    <source>
        <dbReference type="EMBL" id="TFB33202.1"/>
    </source>
</evidence>
<feature type="modified residue" description="4-aspartylphosphate" evidence="3">
    <location>
        <position position="69"/>
    </location>
</feature>
<dbReference type="Proteomes" id="UP000297429">
    <property type="component" value="Unassembled WGS sequence"/>
</dbReference>
<dbReference type="Gene3D" id="3.40.50.2300">
    <property type="match status" value="1"/>
</dbReference>
<dbReference type="SUPFAM" id="SSF52172">
    <property type="entry name" value="CheY-like"/>
    <property type="match status" value="1"/>
</dbReference>
<dbReference type="PROSITE" id="PS00622">
    <property type="entry name" value="HTH_LUXR_1"/>
    <property type="match status" value="1"/>
</dbReference>
<keyword evidence="2" id="KW-0238">DNA-binding</keyword>
<gene>
    <name evidence="6" type="ORF">E3V97_03925</name>
</gene>
<evidence type="ECO:0000256" key="2">
    <source>
        <dbReference type="ARBA" id="ARBA00023125"/>
    </source>
</evidence>
<dbReference type="CDD" id="cd17535">
    <property type="entry name" value="REC_NarL-like"/>
    <property type="match status" value="1"/>
</dbReference>
<dbReference type="InterPro" id="IPR001789">
    <property type="entry name" value="Sig_transdc_resp-reg_receiver"/>
</dbReference>
<accession>A0ABY2HTD5</accession>
<evidence type="ECO:0000259" key="4">
    <source>
        <dbReference type="PROSITE" id="PS50043"/>
    </source>
</evidence>
<dbReference type="CDD" id="cd06170">
    <property type="entry name" value="LuxR_C_like"/>
    <property type="match status" value="1"/>
</dbReference>
<organism evidence="6 7">
    <name type="scientific">Pedobacter alluvionis</name>
    <dbReference type="NCBI Taxonomy" id="475253"/>
    <lineage>
        <taxon>Bacteria</taxon>
        <taxon>Pseudomonadati</taxon>
        <taxon>Bacteroidota</taxon>
        <taxon>Sphingobacteriia</taxon>
        <taxon>Sphingobacteriales</taxon>
        <taxon>Sphingobacteriaceae</taxon>
        <taxon>Pedobacter</taxon>
    </lineage>
</organism>
<dbReference type="EMBL" id="SOPX01000001">
    <property type="protein sequence ID" value="TFB33202.1"/>
    <property type="molecule type" value="Genomic_DNA"/>
</dbReference>
<dbReference type="PRINTS" id="PR00038">
    <property type="entry name" value="HTHLUXR"/>
</dbReference>
<proteinExistence type="predicted"/>